<dbReference type="RefSeq" id="WP_190268188.1">
    <property type="nucleotide sequence ID" value="NZ_BAABAD010000002.1"/>
</dbReference>
<protein>
    <submittedName>
        <fullName evidence="2">DUF3558 domain-containing protein</fullName>
    </submittedName>
</protein>
<keyword evidence="3" id="KW-1185">Reference proteome</keyword>
<accession>A0ABR7WFY2</accession>
<dbReference type="Proteomes" id="UP000602395">
    <property type="component" value="Unassembled WGS sequence"/>
</dbReference>
<sequence>MRSETGMNKKVGLNSKTSRWIRCNPVVAVAWVAGFSLLSLTGCSSEVDGRPSSHPDSSAPPQEVRQMDDAGKALPFHNNFPDRWNSANSGTEYEPCNADEESLIRVGIDPRKIEDAATVNGQTLRGCNWHYSPPASEYLSAYQIVGNSESLAWYKVQNRVGSNWLPDITISGRTVGIASDKSGGCITYVQSGTAGVVTGAGYGLLPSLPQKEICGHAIDLTRATIDKIPK</sequence>
<dbReference type="InterPro" id="IPR024520">
    <property type="entry name" value="DUF3558"/>
</dbReference>
<evidence type="ECO:0000256" key="1">
    <source>
        <dbReference type="SAM" id="MobiDB-lite"/>
    </source>
</evidence>
<feature type="region of interest" description="Disordered" evidence="1">
    <location>
        <begin position="46"/>
        <end position="65"/>
    </location>
</feature>
<gene>
    <name evidence="2" type="ORF">IDF66_19040</name>
</gene>
<evidence type="ECO:0000313" key="3">
    <source>
        <dbReference type="Proteomes" id="UP000602395"/>
    </source>
</evidence>
<reference evidence="2 3" key="1">
    <citation type="submission" date="2020-09" db="EMBL/GenBank/DDBJ databases">
        <title>Novel species in genus Gordonia.</title>
        <authorList>
            <person name="Zhang G."/>
        </authorList>
    </citation>
    <scope>NUCLEOTIDE SEQUENCE [LARGE SCALE GENOMIC DNA]</scope>
    <source>
        <strain evidence="2 3">ON-33</strain>
    </source>
</reference>
<dbReference type="EMBL" id="JACWMS010000004">
    <property type="protein sequence ID" value="MBD1321678.1"/>
    <property type="molecule type" value="Genomic_DNA"/>
</dbReference>
<proteinExistence type="predicted"/>
<dbReference type="Pfam" id="PF12079">
    <property type="entry name" value="DUF3558"/>
    <property type="match status" value="1"/>
</dbReference>
<comment type="caution">
    <text evidence="2">The sequence shown here is derived from an EMBL/GenBank/DDBJ whole genome shotgun (WGS) entry which is preliminary data.</text>
</comment>
<evidence type="ECO:0000313" key="2">
    <source>
        <dbReference type="EMBL" id="MBD1321678.1"/>
    </source>
</evidence>
<name>A0ABR7WFY2_9ACTN</name>
<organism evidence="2 3">
    <name type="scientific">Gordonia hankookensis</name>
    <dbReference type="NCBI Taxonomy" id="589403"/>
    <lineage>
        <taxon>Bacteria</taxon>
        <taxon>Bacillati</taxon>
        <taxon>Actinomycetota</taxon>
        <taxon>Actinomycetes</taxon>
        <taxon>Mycobacteriales</taxon>
        <taxon>Gordoniaceae</taxon>
        <taxon>Gordonia</taxon>
    </lineage>
</organism>